<dbReference type="Proteomes" id="UP000597656">
    <property type="component" value="Unassembled WGS sequence"/>
</dbReference>
<evidence type="ECO:0000256" key="1">
    <source>
        <dbReference type="SAM" id="Phobius"/>
    </source>
</evidence>
<name>A0ABQ2IR87_9PSEU</name>
<keyword evidence="1" id="KW-1133">Transmembrane helix</keyword>
<comment type="caution">
    <text evidence="2">The sequence shown here is derived from an EMBL/GenBank/DDBJ whole genome shotgun (WGS) entry which is preliminary data.</text>
</comment>
<dbReference type="InterPro" id="IPR011990">
    <property type="entry name" value="TPR-like_helical_dom_sf"/>
</dbReference>
<organism evidence="2 3">
    <name type="scientific">Lentzea pudingi</name>
    <dbReference type="NCBI Taxonomy" id="1789439"/>
    <lineage>
        <taxon>Bacteria</taxon>
        <taxon>Bacillati</taxon>
        <taxon>Actinomycetota</taxon>
        <taxon>Actinomycetes</taxon>
        <taxon>Pseudonocardiales</taxon>
        <taxon>Pseudonocardiaceae</taxon>
        <taxon>Lentzea</taxon>
    </lineage>
</organism>
<evidence type="ECO:0000313" key="2">
    <source>
        <dbReference type="EMBL" id="GGN19942.1"/>
    </source>
</evidence>
<reference evidence="3" key="1">
    <citation type="journal article" date="2019" name="Int. J. Syst. Evol. Microbiol.">
        <title>The Global Catalogue of Microorganisms (GCM) 10K type strain sequencing project: providing services to taxonomists for standard genome sequencing and annotation.</title>
        <authorList>
            <consortium name="The Broad Institute Genomics Platform"/>
            <consortium name="The Broad Institute Genome Sequencing Center for Infectious Disease"/>
            <person name="Wu L."/>
            <person name="Ma J."/>
        </authorList>
    </citation>
    <scope>NUCLEOTIDE SEQUENCE [LARGE SCALE GENOMIC DNA]</scope>
    <source>
        <strain evidence="3">CGMCC 4.7319</strain>
    </source>
</reference>
<sequence length="378" mass="41735">MLQGRGTDRREWLVTDVEPSKAVVPASPHALTKVDFVKSGTRLVAISGGAFAIKAGLDAFDVTILSKTTQSLILYCSLIANVFLIVELVLAFLRVQKAASSSTLDDTFPKLLVREITGLQVNRDYARIIRYREAFSRTLWLEGNLDERIQLGTLAEDAAIQLGNRSAQAAALIDDLGWTHVAKRDYATAERHIKHGKTVAIEEGDSYWQAKAERHLAGIAIGQENYNKAYDHLAEAAKIAGSISENLIRDEMLAGIEYGLAECAYRNNENAKALTHLDTSEVIRKQVGDATRAVRVRSLRGRILLKLDRAAEAKDAFRRGLREAREVGRRDEQIINLLGLARVTALEGREVQAAAYKREADELLADTPVPGVMNEFNS</sequence>
<evidence type="ECO:0008006" key="4">
    <source>
        <dbReference type="Google" id="ProtNLM"/>
    </source>
</evidence>
<dbReference type="SMART" id="SM00028">
    <property type="entry name" value="TPR"/>
    <property type="match status" value="3"/>
</dbReference>
<proteinExistence type="predicted"/>
<keyword evidence="1" id="KW-0472">Membrane</keyword>
<dbReference type="Gene3D" id="1.25.40.10">
    <property type="entry name" value="Tetratricopeptide repeat domain"/>
    <property type="match status" value="2"/>
</dbReference>
<protein>
    <recommendedName>
        <fullName evidence="4">MalT-like TPR region domain-containing protein</fullName>
    </recommendedName>
</protein>
<evidence type="ECO:0000313" key="3">
    <source>
        <dbReference type="Proteomes" id="UP000597656"/>
    </source>
</evidence>
<feature type="transmembrane region" description="Helical" evidence="1">
    <location>
        <begin position="72"/>
        <end position="93"/>
    </location>
</feature>
<accession>A0ABQ2IR87</accession>
<gene>
    <name evidence="2" type="ORF">GCM10011609_71370</name>
</gene>
<keyword evidence="1" id="KW-0812">Transmembrane</keyword>
<keyword evidence="3" id="KW-1185">Reference proteome</keyword>
<dbReference type="EMBL" id="BMNC01000015">
    <property type="protein sequence ID" value="GGN19942.1"/>
    <property type="molecule type" value="Genomic_DNA"/>
</dbReference>
<dbReference type="SUPFAM" id="SSF48452">
    <property type="entry name" value="TPR-like"/>
    <property type="match status" value="2"/>
</dbReference>
<dbReference type="InterPro" id="IPR019734">
    <property type="entry name" value="TPR_rpt"/>
</dbReference>